<dbReference type="Proteomes" id="UP001158986">
    <property type="component" value="Unassembled WGS sequence"/>
</dbReference>
<keyword evidence="1" id="KW-0812">Transmembrane</keyword>
<keyword evidence="1" id="KW-0472">Membrane</keyword>
<evidence type="ECO:0000256" key="1">
    <source>
        <dbReference type="SAM" id="Phobius"/>
    </source>
</evidence>
<organism evidence="2 3">
    <name type="scientific">Peronospora belbahrii</name>
    <dbReference type="NCBI Taxonomy" id="622444"/>
    <lineage>
        <taxon>Eukaryota</taxon>
        <taxon>Sar</taxon>
        <taxon>Stramenopiles</taxon>
        <taxon>Oomycota</taxon>
        <taxon>Peronosporomycetes</taxon>
        <taxon>Peronosporales</taxon>
        <taxon>Peronosporaceae</taxon>
        <taxon>Peronospora</taxon>
    </lineage>
</organism>
<protein>
    <submittedName>
        <fullName evidence="2">Uncharacterized protein</fullName>
    </submittedName>
</protein>
<proteinExistence type="predicted"/>
<gene>
    <name evidence="2" type="ORF">PBS001_LOCUS2556</name>
</gene>
<evidence type="ECO:0000313" key="3">
    <source>
        <dbReference type="Proteomes" id="UP001158986"/>
    </source>
</evidence>
<feature type="transmembrane region" description="Helical" evidence="1">
    <location>
        <begin position="7"/>
        <end position="28"/>
    </location>
</feature>
<evidence type="ECO:0000313" key="2">
    <source>
        <dbReference type="EMBL" id="CAH0515861.1"/>
    </source>
</evidence>
<keyword evidence="3" id="KW-1185">Reference proteome</keyword>
<reference evidence="2 3" key="1">
    <citation type="submission" date="2021-11" db="EMBL/GenBank/DDBJ databases">
        <authorList>
            <person name="Islam A."/>
            <person name="Islam S."/>
            <person name="Flora M.S."/>
            <person name="Rahman M."/>
            <person name="Ziaur R.M."/>
            <person name="Epstein J.H."/>
            <person name="Hassan M."/>
            <person name="Klassen M."/>
            <person name="Woodard K."/>
            <person name="Webb A."/>
            <person name="Webby R.J."/>
            <person name="El Zowalaty M.E."/>
        </authorList>
    </citation>
    <scope>NUCLEOTIDE SEQUENCE [LARGE SCALE GENOMIC DNA]</scope>
    <source>
        <strain evidence="2">Pbs1</strain>
    </source>
</reference>
<feature type="transmembrane region" description="Helical" evidence="1">
    <location>
        <begin position="44"/>
        <end position="64"/>
    </location>
</feature>
<sequence length="196" mass="21990">MPRLLRLYPVFLACNAIGGFGLCQWYHITDLENRKLYNDMSLKYLLSSVPQLLAALLLLYYACTFSRVSSAFVHRILVNSCLHQSVISLMLASFVFSAFQVSLSVCCSFPVACPVDPTASQLSRIVACPKDVTHLTNYNLCPRLIHCCATFMMLFAMHSIEAAHVVKDLNSRVRHARLITFSRHESIHEASASVVF</sequence>
<dbReference type="EMBL" id="CAKLCB010000144">
    <property type="protein sequence ID" value="CAH0515861.1"/>
    <property type="molecule type" value="Genomic_DNA"/>
</dbReference>
<comment type="caution">
    <text evidence="2">The sequence shown here is derived from an EMBL/GenBank/DDBJ whole genome shotgun (WGS) entry which is preliminary data.</text>
</comment>
<keyword evidence="1" id="KW-1133">Transmembrane helix</keyword>
<name>A0ABN8CVC7_9STRA</name>
<feature type="transmembrane region" description="Helical" evidence="1">
    <location>
        <begin position="76"/>
        <end position="99"/>
    </location>
</feature>
<accession>A0ABN8CVC7</accession>